<name>A0A101CKH2_9FLAO</name>
<dbReference type="Proteomes" id="UP000054388">
    <property type="component" value="Unassembled WGS sequence"/>
</dbReference>
<protein>
    <recommendedName>
        <fullName evidence="1">Glycosyl transferase family 1 domain-containing protein</fullName>
    </recommendedName>
</protein>
<proteinExistence type="predicted"/>
<dbReference type="AlphaFoldDB" id="A0A101CKH2"/>
<dbReference type="PANTHER" id="PTHR12526">
    <property type="entry name" value="GLYCOSYLTRANSFERASE"/>
    <property type="match status" value="1"/>
</dbReference>
<organism evidence="2 3">
    <name type="scientific">Chryseobacterium aquaticum subsp. greenlandense</name>
    <dbReference type="NCBI Taxonomy" id="345663"/>
    <lineage>
        <taxon>Bacteria</taxon>
        <taxon>Pseudomonadati</taxon>
        <taxon>Bacteroidota</taxon>
        <taxon>Flavobacteriia</taxon>
        <taxon>Flavobacteriales</taxon>
        <taxon>Weeksellaceae</taxon>
        <taxon>Chryseobacterium group</taxon>
        <taxon>Chryseobacterium</taxon>
    </lineage>
</organism>
<evidence type="ECO:0000313" key="2">
    <source>
        <dbReference type="EMBL" id="KUJ57878.1"/>
    </source>
</evidence>
<dbReference type="InterPro" id="IPR001296">
    <property type="entry name" value="Glyco_trans_1"/>
</dbReference>
<comment type="caution">
    <text evidence="2">The sequence shown here is derived from an EMBL/GenBank/DDBJ whole genome shotgun (WGS) entry which is preliminary data.</text>
</comment>
<sequence length="388" mass="44987">MKIVYFIPHLHESSGINRVLSIKANYMVDILNYEVTIITYRQYESSIFFPYSSKVKFIHLNLDDPTFRLKSLSFFERRKSLKKFMRSYKDLVEKFLYKNQVDICISTVLGAEYKFLYKIKDKSKKILEFHLNFENSPLNILTQPFKISRIKSVLQIKNLQYKMSQYKRIVVLSNGDAETWKNFFSNIVVIGNPLTIDLHFPKALLTNKTAIAVGRLEKEKGFDLLIDAWKIVKEKHPEWILNIFGEGSLHDSIRKQIDDLNLADNIFLKKPVSNIAEKYIESSIFILSSRNEGFGLVLLEALALGIPAVSFNCKFGPEELIEDGQNGFLVELGNTEILAKKIITLIENENVRKNFSEHALITTKKYEISNIMMKWDELFQSLVNKTEA</sequence>
<evidence type="ECO:0000313" key="3">
    <source>
        <dbReference type="Proteomes" id="UP000054388"/>
    </source>
</evidence>
<dbReference type="GO" id="GO:0016757">
    <property type="term" value="F:glycosyltransferase activity"/>
    <property type="evidence" value="ECO:0007669"/>
    <property type="project" value="InterPro"/>
</dbReference>
<evidence type="ECO:0000259" key="1">
    <source>
        <dbReference type="Pfam" id="PF00534"/>
    </source>
</evidence>
<dbReference type="PANTHER" id="PTHR12526:SF630">
    <property type="entry name" value="GLYCOSYLTRANSFERASE"/>
    <property type="match status" value="1"/>
</dbReference>
<dbReference type="Gene3D" id="3.40.50.2000">
    <property type="entry name" value="Glycogen Phosphorylase B"/>
    <property type="match status" value="2"/>
</dbReference>
<gene>
    <name evidence="2" type="ORF">AR686_03745</name>
</gene>
<dbReference type="EMBL" id="LMAI01000002">
    <property type="protein sequence ID" value="KUJ57878.1"/>
    <property type="molecule type" value="Genomic_DNA"/>
</dbReference>
<accession>A0A101CKH2</accession>
<reference evidence="2 3" key="1">
    <citation type="submission" date="2015-10" db="EMBL/GenBank/DDBJ databases">
        <title>Genome sequence of Chryseobacterium greenlandense.</title>
        <authorList>
            <person name="Newman J."/>
            <person name="Fischer K."/>
            <person name="Miller J."/>
        </authorList>
    </citation>
    <scope>NUCLEOTIDE SEQUENCE [LARGE SCALE GENOMIC DNA]</scope>
    <source>
        <strain evidence="2 3">UMB34</strain>
    </source>
</reference>
<dbReference type="SUPFAM" id="SSF53756">
    <property type="entry name" value="UDP-Glycosyltransferase/glycogen phosphorylase"/>
    <property type="match status" value="1"/>
</dbReference>
<dbReference type="CDD" id="cd03820">
    <property type="entry name" value="GT4_AmsD-like"/>
    <property type="match status" value="1"/>
</dbReference>
<dbReference type="Pfam" id="PF00534">
    <property type="entry name" value="Glycos_transf_1"/>
    <property type="match status" value="1"/>
</dbReference>
<feature type="domain" description="Glycosyl transferase family 1" evidence="1">
    <location>
        <begin position="206"/>
        <end position="359"/>
    </location>
</feature>